<dbReference type="SUPFAM" id="SSF51735">
    <property type="entry name" value="NAD(P)-binding Rossmann-fold domains"/>
    <property type="match status" value="1"/>
</dbReference>
<dbReference type="Pfam" id="PF01370">
    <property type="entry name" value="Epimerase"/>
    <property type="match status" value="1"/>
</dbReference>
<dbReference type="InterPro" id="IPR050177">
    <property type="entry name" value="Lipid_A_modif_metabolic_enz"/>
</dbReference>
<dbReference type="InterPro" id="IPR036291">
    <property type="entry name" value="NAD(P)-bd_dom_sf"/>
</dbReference>
<dbReference type="PANTHER" id="PTHR43245">
    <property type="entry name" value="BIFUNCTIONAL POLYMYXIN RESISTANCE PROTEIN ARNA"/>
    <property type="match status" value="1"/>
</dbReference>
<evidence type="ECO:0000313" key="3">
    <source>
        <dbReference type="Proteomes" id="UP000251800"/>
    </source>
</evidence>
<comment type="caution">
    <text evidence="2">The sequence shown here is derived from an EMBL/GenBank/DDBJ whole genome shotgun (WGS) entry which is preliminary data.</text>
</comment>
<name>A0A383XRC2_9GAMM</name>
<dbReference type="CDD" id="cd05240">
    <property type="entry name" value="UDP_G4E_3_SDR_e"/>
    <property type="match status" value="1"/>
</dbReference>
<dbReference type="InterPro" id="IPR001509">
    <property type="entry name" value="Epimerase_deHydtase"/>
</dbReference>
<gene>
    <name evidence="2" type="ORF">DEH80_13190</name>
</gene>
<evidence type="ECO:0000313" key="2">
    <source>
        <dbReference type="EMBL" id="PWN55176.1"/>
    </source>
</evidence>
<proteinExistence type="predicted"/>
<reference evidence="2 3" key="1">
    <citation type="submission" date="2018-05" db="EMBL/GenBank/DDBJ databases">
        <title>Abyssibacter profundi OUC007T gen. nov., sp. nov, a marine bacterium isolated from seawater of the Mariana Trench.</title>
        <authorList>
            <person name="Zhou S."/>
        </authorList>
    </citation>
    <scope>NUCLEOTIDE SEQUENCE [LARGE SCALE GENOMIC DNA]</scope>
    <source>
        <strain evidence="2 3">OUC007</strain>
    </source>
</reference>
<accession>A0A383XRC2</accession>
<keyword evidence="3" id="KW-1185">Reference proteome</keyword>
<dbReference type="EMBL" id="QEQK01000012">
    <property type="protein sequence ID" value="PWN55176.1"/>
    <property type="molecule type" value="Genomic_DNA"/>
</dbReference>
<dbReference type="Gene3D" id="3.40.50.720">
    <property type="entry name" value="NAD(P)-binding Rossmann-like Domain"/>
    <property type="match status" value="1"/>
</dbReference>
<dbReference type="RefSeq" id="WP_109720978.1">
    <property type="nucleotide sequence ID" value="NZ_QEQK01000012.1"/>
</dbReference>
<dbReference type="OrthoDB" id="7054017at2"/>
<dbReference type="AlphaFoldDB" id="A0A383XRC2"/>
<protein>
    <submittedName>
        <fullName evidence="2">NAD-dependent epimerase</fullName>
    </submittedName>
</protein>
<evidence type="ECO:0000259" key="1">
    <source>
        <dbReference type="Pfam" id="PF01370"/>
    </source>
</evidence>
<dbReference type="Proteomes" id="UP000251800">
    <property type="component" value="Unassembled WGS sequence"/>
</dbReference>
<organism evidence="2 3">
    <name type="scientific">Abyssibacter profundi</name>
    <dbReference type="NCBI Taxonomy" id="2182787"/>
    <lineage>
        <taxon>Bacteria</taxon>
        <taxon>Pseudomonadati</taxon>
        <taxon>Pseudomonadota</taxon>
        <taxon>Gammaproteobacteria</taxon>
        <taxon>Chromatiales</taxon>
        <taxon>Oceanococcaceae</taxon>
        <taxon>Abyssibacter</taxon>
    </lineage>
</organism>
<sequence>MSRPRIKPRTILVTGAGGALGRRVMARLVERHQVIAVDFRRKVETDAHIPSYQVDLRKRRFEDIFREHPIDGVIHLGRILTNEYSRFRRYNDNVLGSRRLLDLAAKYKVGKVVVHSTHFVYGADAYNPAPIPETAPLKASELTMDLVDAVELENLAQIYLWRHPQLHVTVLRPCNIVGPGVRNSMSRLLSGRIAPALAGFSPIMQFLHVEDMADAVVAAFERRGKGVFNVAPDDWVAYQDFLRACGCRVLPLPSLPPFLPRRISELMGWQSFPPYLINFFKYPVVLDGRGFADTYRWQPQYSLAEISAYYRSKKRRGGDHRA</sequence>
<feature type="domain" description="NAD-dependent epimerase/dehydratase" evidence="1">
    <location>
        <begin position="11"/>
        <end position="231"/>
    </location>
</feature>
<dbReference type="PANTHER" id="PTHR43245:SF52">
    <property type="entry name" value="NAD-DEPENDENT EPIMERASE_DEHYDRATASE"/>
    <property type="match status" value="1"/>
</dbReference>